<feature type="compositionally biased region" description="Gly residues" evidence="1">
    <location>
        <begin position="1"/>
        <end position="17"/>
    </location>
</feature>
<dbReference type="AlphaFoldDB" id="A0A255DXR2"/>
<dbReference type="EMBL" id="NOZR01000003">
    <property type="protein sequence ID" value="OYN81882.1"/>
    <property type="molecule type" value="Genomic_DNA"/>
</dbReference>
<feature type="compositionally biased region" description="Basic and acidic residues" evidence="1">
    <location>
        <begin position="51"/>
        <end position="68"/>
    </location>
</feature>
<accession>A0A255DXR2</accession>
<dbReference type="Proteomes" id="UP000216063">
    <property type="component" value="Unassembled WGS sequence"/>
</dbReference>
<feature type="region of interest" description="Disordered" evidence="1">
    <location>
        <begin position="1"/>
        <end position="88"/>
    </location>
</feature>
<keyword evidence="3" id="KW-1185">Reference proteome</keyword>
<comment type="caution">
    <text evidence="2">The sequence shown here is derived from an EMBL/GenBank/DDBJ whole genome shotgun (WGS) entry which is preliminary data.</text>
</comment>
<protein>
    <submittedName>
        <fullName evidence="2">Uncharacterized protein</fullName>
    </submittedName>
</protein>
<reference evidence="2 3" key="1">
    <citation type="submission" date="2017-07" db="EMBL/GenBank/DDBJ databases">
        <title>The new phylogeny of genus Mycobacterium.</title>
        <authorList>
            <person name="Tortoli E."/>
            <person name="Trovato A."/>
            <person name="Cirillo D.M."/>
        </authorList>
    </citation>
    <scope>NUCLEOTIDE SEQUENCE [LARGE SCALE GENOMIC DNA]</scope>
    <source>
        <strain evidence="2 3">ATCC 33027</strain>
    </source>
</reference>
<gene>
    <name evidence="2" type="ORF">CG716_05305</name>
</gene>
<evidence type="ECO:0000313" key="2">
    <source>
        <dbReference type="EMBL" id="OYN81882.1"/>
    </source>
</evidence>
<name>A0A255DXR2_9MYCO</name>
<evidence type="ECO:0000313" key="3">
    <source>
        <dbReference type="Proteomes" id="UP000216063"/>
    </source>
</evidence>
<organism evidence="2 3">
    <name type="scientific">Mycolicibacterium sphagni</name>
    <dbReference type="NCBI Taxonomy" id="1786"/>
    <lineage>
        <taxon>Bacteria</taxon>
        <taxon>Bacillati</taxon>
        <taxon>Actinomycetota</taxon>
        <taxon>Actinomycetes</taxon>
        <taxon>Mycobacteriales</taxon>
        <taxon>Mycobacteriaceae</taxon>
        <taxon>Mycolicibacterium</taxon>
    </lineage>
</organism>
<dbReference type="OrthoDB" id="10010062at2"/>
<proteinExistence type="predicted"/>
<evidence type="ECO:0000256" key="1">
    <source>
        <dbReference type="SAM" id="MobiDB-lite"/>
    </source>
</evidence>
<sequence length="164" mass="16687">MGGRGGGGSGGGSGSGGNSNADLPLNDQGKLSDLSDKGTASEAADALGLTPDEKEHFENGADANDRRMPKPAKPGAGKKPSRSVDAGELADAHKRAVAAYARKHGRKAARAYSRGAYWSLVRAIKTTLAVASTGGQVASAPTHAAVNSALLAAYWTDKFKRAAR</sequence>